<gene>
    <name evidence="2" type="ORF">ACTOB_004768</name>
</gene>
<dbReference type="EMBL" id="CP126980">
    <property type="protein sequence ID" value="WIM92810.1"/>
    <property type="molecule type" value="Genomic_DNA"/>
</dbReference>
<name>A0ABY8W782_9ACTN</name>
<evidence type="ECO:0000256" key="1">
    <source>
        <dbReference type="SAM" id="Phobius"/>
    </source>
</evidence>
<evidence type="ECO:0000313" key="3">
    <source>
        <dbReference type="Proteomes" id="UP001240150"/>
    </source>
</evidence>
<evidence type="ECO:0008006" key="4">
    <source>
        <dbReference type="Google" id="ProtNLM"/>
    </source>
</evidence>
<dbReference type="RefSeq" id="WP_284914017.1">
    <property type="nucleotide sequence ID" value="NZ_CP126980.1"/>
</dbReference>
<reference evidence="2 3" key="1">
    <citation type="submission" date="2023-06" db="EMBL/GenBank/DDBJ databases">
        <authorList>
            <person name="Yushchuk O."/>
            <person name="Binda E."/>
            <person name="Ruckert-Reed C."/>
            <person name="Fedorenko V."/>
            <person name="Kalinowski J."/>
            <person name="Marinelli F."/>
        </authorList>
    </citation>
    <scope>NUCLEOTIDE SEQUENCE [LARGE SCALE GENOMIC DNA]</scope>
    <source>
        <strain evidence="2 3">NRRL 3884</strain>
    </source>
</reference>
<keyword evidence="1" id="KW-0472">Membrane</keyword>
<keyword evidence="3" id="KW-1185">Reference proteome</keyword>
<dbReference type="Proteomes" id="UP001240150">
    <property type="component" value="Chromosome"/>
</dbReference>
<feature type="transmembrane region" description="Helical" evidence="1">
    <location>
        <begin position="6"/>
        <end position="27"/>
    </location>
</feature>
<accession>A0ABY8W782</accession>
<keyword evidence="1" id="KW-0812">Transmembrane</keyword>
<keyword evidence="1" id="KW-1133">Transmembrane helix</keyword>
<organism evidence="2 3">
    <name type="scientific">Actinoplanes oblitus</name>
    <dbReference type="NCBI Taxonomy" id="3040509"/>
    <lineage>
        <taxon>Bacteria</taxon>
        <taxon>Bacillati</taxon>
        <taxon>Actinomycetota</taxon>
        <taxon>Actinomycetes</taxon>
        <taxon>Micromonosporales</taxon>
        <taxon>Micromonosporaceae</taxon>
        <taxon>Actinoplanes</taxon>
    </lineage>
</organism>
<evidence type="ECO:0000313" key="2">
    <source>
        <dbReference type="EMBL" id="WIM92810.1"/>
    </source>
</evidence>
<proteinExistence type="predicted"/>
<feature type="transmembrane region" description="Helical" evidence="1">
    <location>
        <begin position="100"/>
        <end position="119"/>
    </location>
</feature>
<feature type="transmembrane region" description="Helical" evidence="1">
    <location>
        <begin position="65"/>
        <end position="88"/>
    </location>
</feature>
<feature type="transmembrane region" description="Helical" evidence="1">
    <location>
        <begin position="126"/>
        <end position="146"/>
    </location>
</feature>
<protein>
    <recommendedName>
        <fullName evidence="4">Two pore domain potassium channel family protein</fullName>
    </recommendedName>
</protein>
<sequence length="335" mass="35740">MQAVRWLGCLAGLVLLAGTSLSVLHTVAGPRGRTSRLAAHLGRSVERAGRFGARRLRSRRARDRLLVLVGPTAFLVVLFAWLACYVVGYGLIGWPLLHNLAWAMRLAGSSVFTLGFAVPAGAGQTVLAFVAASTGLVVVTLELAYLPSLYAAYNRREAAVTQLAARCTGSVNGVHLLLTHLRQDWADGLTALFAAWELWAADVRETHTNYPILISFRASDPAASWPFALLAVLDAAALQLLLTPGERAPQARATLRIGIATLQSVAPRDVPDSGIADIDLDAVLRELRDAGCPVPADPSACARRLREYRSRYAPAVSALADLLLLDPPGAADDSQ</sequence>